<evidence type="ECO:0000313" key="2">
    <source>
        <dbReference type="EMBL" id="THJ42567.1"/>
    </source>
</evidence>
<gene>
    <name evidence="2" type="ORF">E7Y31_20420</name>
</gene>
<evidence type="ECO:0000256" key="1">
    <source>
        <dbReference type="SAM" id="Phobius"/>
    </source>
</evidence>
<sequence length="118" mass="13209">MSSHLRFLLADLDPARRVLVSRRAPLAISAEDTVGGALGKLGSWAVRNGLSGMLRLITRFPRTMLTLLAGLLLVDQVGWVLPLLLLALLLFSALAWRLTHPGSYRLWLGLRVRSWWLR</sequence>
<accession>A0A4S5CA33</accession>
<feature type="non-terminal residue" evidence="2">
    <location>
        <position position="118"/>
    </location>
</feature>
<keyword evidence="1" id="KW-0472">Membrane</keyword>
<keyword evidence="1" id="KW-0812">Transmembrane</keyword>
<protein>
    <submittedName>
        <fullName evidence="2">Uncharacterized protein</fullName>
    </submittedName>
</protein>
<feature type="transmembrane region" description="Helical" evidence="1">
    <location>
        <begin position="79"/>
        <end position="98"/>
    </location>
</feature>
<evidence type="ECO:0000313" key="3">
    <source>
        <dbReference type="Proteomes" id="UP000305282"/>
    </source>
</evidence>
<dbReference type="AlphaFoldDB" id="A0A4S5CA33"/>
<dbReference type="EMBL" id="SSXH01000752">
    <property type="protein sequence ID" value="THJ42567.1"/>
    <property type="molecule type" value="Genomic_DNA"/>
</dbReference>
<reference evidence="2 3" key="1">
    <citation type="submission" date="2019-04" db="EMBL/GenBank/DDBJ databases">
        <title>Draft genome sequences for three unisolated Alnus-infective Frankia Sp+ strains, AgTrS, AiOr and AvVan, the first sequenced Frankia strains able to sporulate in-planta.</title>
        <authorList>
            <person name="Bethencourt L."/>
            <person name="Vautrin F."/>
            <person name="Taib N."/>
            <person name="Dubost A."/>
            <person name="Castro-Garcia L."/>
            <person name="Imbaud O."/>
            <person name="Abrouk D."/>
            <person name="Fournier P."/>
            <person name="Briolay J."/>
            <person name="Nguyen A."/>
            <person name="Normand P."/>
            <person name="Fernandez M.P."/>
            <person name="Brochier-Armanet C."/>
            <person name="Herrera-Belaroussi A."/>
        </authorList>
    </citation>
    <scope>NUCLEOTIDE SEQUENCE [LARGE SCALE GENOMIC DNA]</scope>
    <source>
        <strain evidence="2 3">AvVan</strain>
    </source>
</reference>
<name>A0A4S5CA33_9ACTN</name>
<keyword evidence="1" id="KW-1133">Transmembrane helix</keyword>
<organism evidence="2 3">
    <name type="scientific">Candidatus Frankia alpina</name>
    <dbReference type="NCBI Taxonomy" id="2699483"/>
    <lineage>
        <taxon>Bacteria</taxon>
        <taxon>Bacillati</taxon>
        <taxon>Actinomycetota</taxon>
        <taxon>Actinomycetes</taxon>
        <taxon>Frankiales</taxon>
        <taxon>Frankiaceae</taxon>
        <taxon>Frankia</taxon>
    </lineage>
</organism>
<comment type="caution">
    <text evidence="2">The sequence shown here is derived from an EMBL/GenBank/DDBJ whole genome shotgun (WGS) entry which is preliminary data.</text>
</comment>
<keyword evidence="3" id="KW-1185">Reference proteome</keyword>
<proteinExistence type="predicted"/>
<dbReference type="Proteomes" id="UP000305282">
    <property type="component" value="Unassembled WGS sequence"/>
</dbReference>